<comment type="subcellular location">
    <subcellularLocation>
        <location evidence="1">Cell membrane</location>
        <topology evidence="1">Multi-pass membrane protein</topology>
    </subcellularLocation>
</comment>
<dbReference type="CDD" id="cd06579">
    <property type="entry name" value="TM_PBP1_transp_AraH_like"/>
    <property type="match status" value="1"/>
</dbReference>
<gene>
    <name evidence="9" type="ORF">AU468_10175</name>
</gene>
<feature type="transmembrane region" description="Helical" evidence="8">
    <location>
        <begin position="250"/>
        <end position="275"/>
    </location>
</feature>
<accession>A0A2S4JJF9</accession>
<dbReference type="OrthoDB" id="368246at2"/>
<protein>
    <submittedName>
        <fullName evidence="9">Ribose ABC transporter permease</fullName>
    </submittedName>
</protein>
<evidence type="ECO:0000256" key="2">
    <source>
        <dbReference type="ARBA" id="ARBA00022448"/>
    </source>
</evidence>
<name>A0A2S4JJF9_9SPIO</name>
<feature type="transmembrane region" description="Helical" evidence="8">
    <location>
        <begin position="52"/>
        <end position="71"/>
    </location>
</feature>
<feature type="transmembrane region" description="Helical" evidence="8">
    <location>
        <begin position="102"/>
        <end position="121"/>
    </location>
</feature>
<feature type="transmembrane region" description="Helical" evidence="8">
    <location>
        <begin position="216"/>
        <end position="238"/>
    </location>
</feature>
<feature type="transmembrane region" description="Helical" evidence="8">
    <location>
        <begin position="164"/>
        <end position="185"/>
    </location>
</feature>
<keyword evidence="2" id="KW-0813">Transport</keyword>
<evidence type="ECO:0000256" key="4">
    <source>
        <dbReference type="ARBA" id="ARBA00022519"/>
    </source>
</evidence>
<evidence type="ECO:0000256" key="6">
    <source>
        <dbReference type="ARBA" id="ARBA00022989"/>
    </source>
</evidence>
<keyword evidence="4" id="KW-0997">Cell inner membrane</keyword>
<dbReference type="PANTHER" id="PTHR32196:SF21">
    <property type="entry name" value="ABC TRANSPORTER PERMEASE PROTEIN YPHD-RELATED"/>
    <property type="match status" value="1"/>
</dbReference>
<reference evidence="10" key="1">
    <citation type="submission" date="2015-12" db="EMBL/GenBank/DDBJ databases">
        <authorList>
            <person name="Lodha T.D."/>
            <person name="Chintalapati S."/>
            <person name="Chintalapati V.R."/>
            <person name="Sravanthi T."/>
        </authorList>
    </citation>
    <scope>NUCLEOTIDE SEQUENCE [LARGE SCALE GENOMIC DNA]</scope>
    <source>
        <strain evidence="10">JC133</strain>
    </source>
</reference>
<feature type="transmembrane region" description="Helical" evidence="8">
    <location>
        <begin position="127"/>
        <end position="144"/>
    </location>
</feature>
<feature type="transmembrane region" description="Helical" evidence="8">
    <location>
        <begin position="77"/>
        <end position="95"/>
    </location>
</feature>
<evidence type="ECO:0000313" key="9">
    <source>
        <dbReference type="EMBL" id="POQ99667.1"/>
    </source>
</evidence>
<keyword evidence="7 8" id="KW-0472">Membrane</keyword>
<dbReference type="InterPro" id="IPR001851">
    <property type="entry name" value="ABC_transp_permease"/>
</dbReference>
<evidence type="ECO:0000256" key="5">
    <source>
        <dbReference type="ARBA" id="ARBA00022692"/>
    </source>
</evidence>
<organism evidence="9 10">
    <name type="scientific">Alkalispirochaeta sphaeroplastigenens</name>
    <dbReference type="NCBI Taxonomy" id="1187066"/>
    <lineage>
        <taxon>Bacteria</taxon>
        <taxon>Pseudomonadati</taxon>
        <taxon>Spirochaetota</taxon>
        <taxon>Spirochaetia</taxon>
        <taxon>Spirochaetales</taxon>
        <taxon>Spirochaetaceae</taxon>
        <taxon>Alkalispirochaeta</taxon>
    </lineage>
</organism>
<evidence type="ECO:0000256" key="8">
    <source>
        <dbReference type="SAM" id="Phobius"/>
    </source>
</evidence>
<feature type="transmembrane region" description="Helical" evidence="8">
    <location>
        <begin position="20"/>
        <end position="40"/>
    </location>
</feature>
<dbReference type="PANTHER" id="PTHR32196">
    <property type="entry name" value="ABC TRANSPORTER PERMEASE PROTEIN YPHD-RELATED-RELATED"/>
    <property type="match status" value="1"/>
</dbReference>
<feature type="transmembrane region" description="Helical" evidence="8">
    <location>
        <begin position="295"/>
        <end position="314"/>
    </location>
</feature>
<dbReference type="EMBL" id="LPWH01000093">
    <property type="protein sequence ID" value="POQ99667.1"/>
    <property type="molecule type" value="Genomic_DNA"/>
</dbReference>
<dbReference type="Pfam" id="PF02653">
    <property type="entry name" value="BPD_transp_2"/>
    <property type="match status" value="1"/>
</dbReference>
<dbReference type="RefSeq" id="WP_103680630.1">
    <property type="nucleotide sequence ID" value="NZ_LPWH01000093.1"/>
</dbReference>
<comment type="caution">
    <text evidence="9">The sequence shown here is derived from an EMBL/GenBank/DDBJ whole genome shotgun (WGS) entry which is preliminary data.</text>
</comment>
<dbReference type="GO" id="GO:0022857">
    <property type="term" value="F:transmembrane transporter activity"/>
    <property type="evidence" value="ECO:0007669"/>
    <property type="project" value="InterPro"/>
</dbReference>
<dbReference type="GO" id="GO:0005886">
    <property type="term" value="C:plasma membrane"/>
    <property type="evidence" value="ECO:0007669"/>
    <property type="project" value="UniProtKB-SubCell"/>
</dbReference>
<proteinExistence type="predicted"/>
<keyword evidence="3" id="KW-1003">Cell membrane</keyword>
<evidence type="ECO:0000313" key="10">
    <source>
        <dbReference type="Proteomes" id="UP000237350"/>
    </source>
</evidence>
<evidence type="ECO:0000256" key="3">
    <source>
        <dbReference type="ARBA" id="ARBA00022475"/>
    </source>
</evidence>
<dbReference type="Proteomes" id="UP000237350">
    <property type="component" value="Unassembled WGS sequence"/>
</dbReference>
<dbReference type="AlphaFoldDB" id="A0A2S4JJF9"/>
<keyword evidence="6 8" id="KW-1133">Transmembrane helix</keyword>
<keyword evidence="10" id="KW-1185">Reference proteome</keyword>
<sequence length="328" mass="33553">MGIDSTHRRFSWKGALARHSSALIFLFLFACFSLLSGRFLRIGNVVNILEQSSLLAVVAIGITFPIITGGIDLSVGSLVALCGALAAGLVTGHAVPVPLAIAMVLALGALLGGINGFIIVAGRFQPFVVTLATMAITRGATLVYTQGRPISGIPASFTFLGDRVAGVPVSLLILLIILILFQGLLRFTPFGAHLYALGGNEETARLAGISVHWIKIGAYSISGGMAALGGIILTARLWSAQPQAAVGLELQTIAAAVLGGVSLAGGSGGLAGTLLGALLMGTLANGLNLLGISSYLQQVIIGAIFIAAVMLDLWTKEMHGESSQGALS</sequence>
<keyword evidence="5 8" id="KW-0812">Transmembrane</keyword>
<evidence type="ECO:0000256" key="1">
    <source>
        <dbReference type="ARBA" id="ARBA00004651"/>
    </source>
</evidence>
<evidence type="ECO:0000256" key="7">
    <source>
        <dbReference type="ARBA" id="ARBA00023136"/>
    </source>
</evidence>